<accession>A0A6J7R9N7</accession>
<gene>
    <name evidence="3" type="ORF">UFOPK3992_01963</name>
</gene>
<evidence type="ECO:0000259" key="2">
    <source>
        <dbReference type="Pfam" id="PF01370"/>
    </source>
</evidence>
<evidence type="ECO:0000256" key="1">
    <source>
        <dbReference type="ARBA" id="ARBA00007637"/>
    </source>
</evidence>
<dbReference type="AlphaFoldDB" id="A0A6J7R9N7"/>
<organism evidence="3">
    <name type="scientific">freshwater metagenome</name>
    <dbReference type="NCBI Taxonomy" id="449393"/>
    <lineage>
        <taxon>unclassified sequences</taxon>
        <taxon>metagenomes</taxon>
        <taxon>ecological metagenomes</taxon>
    </lineage>
</organism>
<proteinExistence type="inferred from homology"/>
<feature type="domain" description="NAD-dependent epimerase/dehydratase" evidence="2">
    <location>
        <begin position="17"/>
        <end position="272"/>
    </location>
</feature>
<dbReference type="Pfam" id="PF01370">
    <property type="entry name" value="Epimerase"/>
    <property type="match status" value="1"/>
</dbReference>
<comment type="similarity">
    <text evidence="1">Belongs to the NAD(P)-dependent epimerase/dehydratase family.</text>
</comment>
<dbReference type="SUPFAM" id="SSF51735">
    <property type="entry name" value="NAD(P)-binding Rossmann-fold domains"/>
    <property type="match status" value="1"/>
</dbReference>
<dbReference type="Gene3D" id="3.40.50.720">
    <property type="entry name" value="NAD(P)-binding Rossmann-like Domain"/>
    <property type="match status" value="1"/>
</dbReference>
<dbReference type="InterPro" id="IPR036291">
    <property type="entry name" value="NAD(P)-bd_dom_sf"/>
</dbReference>
<dbReference type="PANTHER" id="PTHR43000">
    <property type="entry name" value="DTDP-D-GLUCOSE 4,6-DEHYDRATASE-RELATED"/>
    <property type="match status" value="1"/>
</dbReference>
<sequence>MSASAEVEIVIPADHRVLIVGGAGFIGHHLALALHERGATALVIDDLSVNHLNAHQEMSRPGVNRPLYTAIAQARLDLLADEGIEVRHQSGRDVNQLSETLSEFAPHTVVQLAAISHASRSNADPHRAYQNGMETLEATLEAIRRHPGSHLVYTSSSMVYGNFATPVVDEEAPCDPLGIYGALKFGGEVLIRAHSRVSGLEHTIVRPSAAYGPRCIGRRFIQTSIENAIAGMPLQVTGDGQELVDFTYIDDLVQGLLRVIAVPDARGEIINITTGKAASLLEAAEIVMRRFEGSRLEHLPRSAAVPKRGTLDISKAQDLLGYQPRFTIETGVNATVDWYTELSRQRPELFEIGAPIVNE</sequence>
<dbReference type="EMBL" id="CAFBOZ010000359">
    <property type="protein sequence ID" value="CAB5025469.1"/>
    <property type="molecule type" value="Genomic_DNA"/>
</dbReference>
<evidence type="ECO:0000313" key="3">
    <source>
        <dbReference type="EMBL" id="CAB5025469.1"/>
    </source>
</evidence>
<name>A0A6J7R9N7_9ZZZZ</name>
<reference evidence="3" key="1">
    <citation type="submission" date="2020-05" db="EMBL/GenBank/DDBJ databases">
        <authorList>
            <person name="Chiriac C."/>
            <person name="Salcher M."/>
            <person name="Ghai R."/>
            <person name="Kavagutti S V."/>
        </authorList>
    </citation>
    <scope>NUCLEOTIDE SEQUENCE</scope>
</reference>
<dbReference type="InterPro" id="IPR001509">
    <property type="entry name" value="Epimerase_deHydtase"/>
</dbReference>
<protein>
    <submittedName>
        <fullName evidence="3">Unannotated protein</fullName>
    </submittedName>
</protein>